<keyword evidence="3" id="KW-1185">Reference proteome</keyword>
<keyword evidence="1" id="KW-0812">Transmembrane</keyword>
<sequence length="222" mass="26635">MVYQVNIIKERFKKYKLYFLNLLFIAMAWSLYFLFFNSFYKEAAFYIDKKAGIVIQLLFLTTYYLDAILVYIALAFILLTIHQLIIVYFFINEQKKLTVNKKVQPIIWLFLFLFIICLIGLMANLIWPLFLLTLVFSSTVVYIIYVATKYIYEDTQNLYENNENIKLEGPFKTKEEAQAYVSEFDCYWKDYFDKKGFSIHSNIELDDSNNYFVYLYTISKNN</sequence>
<feature type="transmembrane region" description="Helical" evidence="1">
    <location>
        <begin position="68"/>
        <end position="91"/>
    </location>
</feature>
<dbReference type="STRING" id="118060.ATZ35_06565"/>
<dbReference type="KEGG" id="erx:ATZ35_06565"/>
<protein>
    <submittedName>
        <fullName evidence="2">Uncharacterized protein</fullName>
    </submittedName>
</protein>
<evidence type="ECO:0000313" key="3">
    <source>
        <dbReference type="Proteomes" id="UP000067523"/>
    </source>
</evidence>
<gene>
    <name evidence="2" type="ORF">ATZ35_06565</name>
</gene>
<feature type="transmembrane region" description="Helical" evidence="1">
    <location>
        <begin position="17"/>
        <end position="36"/>
    </location>
</feature>
<name>A0A0U2XHI2_9ENTE</name>
<proteinExistence type="predicted"/>
<organism evidence="2 3">
    <name type="scientific">Enterococcus rotai</name>
    <dbReference type="NCBI Taxonomy" id="118060"/>
    <lineage>
        <taxon>Bacteria</taxon>
        <taxon>Bacillati</taxon>
        <taxon>Bacillota</taxon>
        <taxon>Bacilli</taxon>
        <taxon>Lactobacillales</taxon>
        <taxon>Enterococcaceae</taxon>
        <taxon>Enterococcus</taxon>
    </lineage>
</organism>
<dbReference type="EMBL" id="CP013655">
    <property type="protein sequence ID" value="ALS36829.1"/>
    <property type="molecule type" value="Genomic_DNA"/>
</dbReference>
<evidence type="ECO:0000313" key="2">
    <source>
        <dbReference type="EMBL" id="ALS36829.1"/>
    </source>
</evidence>
<feature type="transmembrane region" description="Helical" evidence="1">
    <location>
        <begin position="129"/>
        <end position="148"/>
    </location>
</feature>
<dbReference type="Proteomes" id="UP000067523">
    <property type="component" value="Chromosome"/>
</dbReference>
<evidence type="ECO:0000256" key="1">
    <source>
        <dbReference type="SAM" id="Phobius"/>
    </source>
</evidence>
<reference evidence="3" key="1">
    <citation type="submission" date="2015-12" db="EMBL/GenBank/DDBJ databases">
        <authorList>
            <person name="Lauer A."/>
            <person name="Humrighouse B."/>
            <person name="Loparev V."/>
            <person name="Shewmaker P.L."/>
            <person name="Whitney A.M."/>
            <person name="McLaughlin R.W."/>
        </authorList>
    </citation>
    <scope>NUCLEOTIDE SEQUENCE [LARGE SCALE GENOMIC DNA]</scope>
    <source>
        <strain evidence="3">LMG 26678</strain>
    </source>
</reference>
<dbReference type="AlphaFoldDB" id="A0A0U2XHI2"/>
<keyword evidence="1" id="KW-1133">Transmembrane helix</keyword>
<accession>A0A0U2XHI2</accession>
<feature type="transmembrane region" description="Helical" evidence="1">
    <location>
        <begin position="103"/>
        <end position="123"/>
    </location>
</feature>
<keyword evidence="1" id="KW-0472">Membrane</keyword>